<organism evidence="1 2">
    <name type="scientific">Ajellomyces capsulatus</name>
    <name type="common">Darling's disease fungus</name>
    <name type="synonym">Histoplasma capsulatum</name>
    <dbReference type="NCBI Taxonomy" id="5037"/>
    <lineage>
        <taxon>Eukaryota</taxon>
        <taxon>Fungi</taxon>
        <taxon>Dikarya</taxon>
        <taxon>Ascomycota</taxon>
        <taxon>Pezizomycotina</taxon>
        <taxon>Eurotiomycetes</taxon>
        <taxon>Eurotiomycetidae</taxon>
        <taxon>Onygenales</taxon>
        <taxon>Ajellomycetaceae</taxon>
        <taxon>Histoplasma</taxon>
    </lineage>
</organism>
<reference evidence="1 2" key="1">
    <citation type="submission" date="2021-01" db="EMBL/GenBank/DDBJ databases">
        <title>Chromosome-level genome assembly of a human fungal pathogen reveals clustering of transcriptionally co-regulated genes.</title>
        <authorList>
            <person name="Voorhies M."/>
            <person name="Cohen S."/>
            <person name="Shea T.P."/>
            <person name="Petrus S."/>
            <person name="Munoz J.F."/>
            <person name="Poplawski S."/>
            <person name="Goldman W.E."/>
            <person name="Michael T."/>
            <person name="Cuomo C.A."/>
            <person name="Sil A."/>
            <person name="Beyhan S."/>
        </authorList>
    </citation>
    <scope>NUCLEOTIDE SEQUENCE [LARGE SCALE GENOMIC DNA]</scope>
    <source>
        <strain evidence="1 2">G184AR</strain>
    </source>
</reference>
<evidence type="ECO:0000313" key="1">
    <source>
        <dbReference type="EMBL" id="KAG5305072.1"/>
    </source>
</evidence>
<evidence type="ECO:0000313" key="2">
    <source>
        <dbReference type="Proteomes" id="UP000670092"/>
    </source>
</evidence>
<sequence length="68" mass="7979">MRLSHQFTMQKYAHTAIATLENRNAMPMCWNKRPNRAMLSLSSGRSYLLKYYQLLSAARSIYPRTLLL</sequence>
<dbReference type="VEuPathDB" id="FungiDB:I7I52_03614"/>
<protein>
    <submittedName>
        <fullName evidence="1">Uncharacterized protein</fullName>
    </submittedName>
</protein>
<comment type="caution">
    <text evidence="1">The sequence shown here is derived from an EMBL/GenBank/DDBJ whole genome shotgun (WGS) entry which is preliminary data.</text>
</comment>
<proteinExistence type="predicted"/>
<dbReference type="AlphaFoldDB" id="A0A8H8D8W2"/>
<gene>
    <name evidence="1" type="ORF">I7I52_03614</name>
</gene>
<name>A0A8H8D8W2_AJECA</name>
<dbReference type="EMBL" id="JAEVHI010000001">
    <property type="protein sequence ID" value="KAG5305072.1"/>
    <property type="molecule type" value="Genomic_DNA"/>
</dbReference>
<dbReference type="Proteomes" id="UP000670092">
    <property type="component" value="Unassembled WGS sequence"/>
</dbReference>
<accession>A0A8H8D8W2</accession>